<organism evidence="1 2">
    <name type="scientific">Anaerotruncus colihominis DSM 17241</name>
    <dbReference type="NCBI Taxonomy" id="445972"/>
    <lineage>
        <taxon>Bacteria</taxon>
        <taxon>Bacillati</taxon>
        <taxon>Bacillota</taxon>
        <taxon>Clostridia</taxon>
        <taxon>Eubacteriales</taxon>
        <taxon>Oscillospiraceae</taxon>
        <taxon>Anaerotruncus</taxon>
    </lineage>
</organism>
<name>B0P5T4_9FIRM</name>
<protein>
    <submittedName>
        <fullName evidence="1">Uncharacterized protein</fullName>
    </submittedName>
</protein>
<evidence type="ECO:0000313" key="1">
    <source>
        <dbReference type="EMBL" id="EDS13091.1"/>
    </source>
</evidence>
<dbReference type="Proteomes" id="UP000003803">
    <property type="component" value="Unassembled WGS sequence"/>
</dbReference>
<sequence>MHGIHRKVPGFYLQHFGKWGICVVIANPKWVKAVKGNKDDTKDSKWIGDLFRIGLVKSSFIPDKEIRILHELTHSDVFAYTDAFYNTFRPHSAPGWLSPAQFGTALTPSHAA</sequence>
<dbReference type="AlphaFoldDB" id="B0P5T4"/>
<proteinExistence type="predicted"/>
<dbReference type="EMBL" id="ABGD02000003">
    <property type="protein sequence ID" value="EDS13091.1"/>
    <property type="molecule type" value="Genomic_DNA"/>
</dbReference>
<dbReference type="eggNOG" id="COG3547">
    <property type="taxonomic scope" value="Bacteria"/>
</dbReference>
<reference evidence="1" key="1">
    <citation type="submission" date="2007-11" db="EMBL/GenBank/DDBJ databases">
        <authorList>
            <person name="Fulton L."/>
            <person name="Clifton S."/>
            <person name="Fulton B."/>
            <person name="Xu J."/>
            <person name="Minx P."/>
            <person name="Pepin K.H."/>
            <person name="Johnson M."/>
            <person name="Thiruvilangam P."/>
            <person name="Bhonagiri V."/>
            <person name="Nash W.E."/>
            <person name="Mardis E.R."/>
            <person name="Wilson R.K."/>
        </authorList>
    </citation>
    <scope>NUCLEOTIDE SEQUENCE [LARGE SCALE GENOMIC DNA]</scope>
    <source>
        <strain evidence="1">DSM 17241</strain>
    </source>
</reference>
<reference evidence="1" key="2">
    <citation type="submission" date="2013-09" db="EMBL/GenBank/DDBJ databases">
        <title>Draft genome sequence of Anaerotruncus colihominis(DSM 17241).</title>
        <authorList>
            <person name="Sudarsanam P."/>
            <person name="Ley R."/>
            <person name="Guruge J."/>
            <person name="Turnbaugh P.J."/>
            <person name="Mahowald M."/>
            <person name="Liep D."/>
            <person name="Gordon J."/>
        </authorList>
    </citation>
    <scope>NUCLEOTIDE SEQUENCE</scope>
    <source>
        <strain evidence="1">DSM 17241</strain>
    </source>
</reference>
<accession>B0P5T4</accession>
<comment type="caution">
    <text evidence="1">The sequence shown here is derived from an EMBL/GenBank/DDBJ whole genome shotgun (WGS) entry which is preliminary data.</text>
</comment>
<gene>
    <name evidence="1" type="ORF">ANACOL_00106</name>
</gene>
<dbReference type="HOGENOM" id="CLU_2140636_0_0_9"/>
<evidence type="ECO:0000313" key="2">
    <source>
        <dbReference type="Proteomes" id="UP000003803"/>
    </source>
</evidence>
<keyword evidence="2" id="KW-1185">Reference proteome</keyword>